<sequence length="87" mass="9526">MAVNVNVYDLTNYPDNNKTVTIDIKQVTPIGYEGDEQWVISATTTAYSDIAARTAIQDIYLTDIKGGWAKSSGFKSEPFTISAAETE</sequence>
<reference evidence="1" key="1">
    <citation type="journal article" date="2014" name="Front. Microbiol.">
        <title>High frequency of phylogenetically diverse reductive dehalogenase-homologous genes in deep subseafloor sedimentary metagenomes.</title>
        <authorList>
            <person name="Kawai M."/>
            <person name="Futagami T."/>
            <person name="Toyoda A."/>
            <person name="Takaki Y."/>
            <person name="Nishi S."/>
            <person name="Hori S."/>
            <person name="Arai W."/>
            <person name="Tsubouchi T."/>
            <person name="Morono Y."/>
            <person name="Uchiyama I."/>
            <person name="Ito T."/>
            <person name="Fujiyama A."/>
            <person name="Inagaki F."/>
            <person name="Takami H."/>
        </authorList>
    </citation>
    <scope>NUCLEOTIDE SEQUENCE</scope>
    <source>
        <strain evidence="1">Expedition CK06-06</strain>
    </source>
</reference>
<feature type="non-terminal residue" evidence="1">
    <location>
        <position position="87"/>
    </location>
</feature>
<comment type="caution">
    <text evidence="1">The sequence shown here is derived from an EMBL/GenBank/DDBJ whole genome shotgun (WGS) entry which is preliminary data.</text>
</comment>
<dbReference type="EMBL" id="BART01017259">
    <property type="protein sequence ID" value="GAG75966.1"/>
    <property type="molecule type" value="Genomic_DNA"/>
</dbReference>
<gene>
    <name evidence="1" type="ORF">S01H4_32905</name>
</gene>
<dbReference type="AlphaFoldDB" id="X1BUZ6"/>
<proteinExistence type="predicted"/>
<evidence type="ECO:0000313" key="1">
    <source>
        <dbReference type="EMBL" id="GAG75966.1"/>
    </source>
</evidence>
<protein>
    <submittedName>
        <fullName evidence="1">Uncharacterized protein</fullName>
    </submittedName>
</protein>
<name>X1BUZ6_9ZZZZ</name>
<organism evidence="1">
    <name type="scientific">marine sediment metagenome</name>
    <dbReference type="NCBI Taxonomy" id="412755"/>
    <lineage>
        <taxon>unclassified sequences</taxon>
        <taxon>metagenomes</taxon>
        <taxon>ecological metagenomes</taxon>
    </lineage>
</organism>
<accession>X1BUZ6</accession>